<evidence type="ECO:0000259" key="3">
    <source>
        <dbReference type="Pfam" id="PF07760"/>
    </source>
</evidence>
<reference evidence="4" key="1">
    <citation type="journal article" date="2014" name="Genome Biol. Evol.">
        <title>Pangenome evidence for extensive interdomain horizontal transfer affecting lineage core and shell genes in uncultured planktonic thaumarchaeota and euryarchaeota.</title>
        <authorList>
            <person name="Deschamps P."/>
            <person name="Zivanovic Y."/>
            <person name="Moreira D."/>
            <person name="Rodriguez-Valera F."/>
            <person name="Lopez-Garcia P."/>
        </authorList>
    </citation>
    <scope>NUCLEOTIDE SEQUENCE</scope>
</reference>
<keyword evidence="2" id="KW-1133">Transmembrane helix</keyword>
<sequence>MEEINWIRVVAGLLLVLFLPGYTLIQAMFPRRGELDEEFDTLYRVTLGMAMSICVVILIGFVLGNPSLGNAPDWEGWSDGDKGYFQTFFVTASLSVATLLFFGIGWFRGAYPWMANVHPSLARAPPGLRIESELAVAGKFIPAELIELQGLKHDRDNVKRKLKQSQGRKSIGSPMMKKYYEKKEKTHLADLADIDSRMAELDQTLNPPGEGGGLSADVVLEDSIDHDGESDGGD</sequence>
<dbReference type="EMBL" id="KF901277">
    <property type="protein sequence ID" value="AIF24933.1"/>
    <property type="molecule type" value="Genomic_DNA"/>
</dbReference>
<feature type="region of interest" description="Disordered" evidence="1">
    <location>
        <begin position="200"/>
        <end position="234"/>
    </location>
</feature>
<proteinExistence type="predicted"/>
<feature type="domain" description="DUF1616" evidence="3">
    <location>
        <begin position="6"/>
        <end position="63"/>
    </location>
</feature>
<keyword evidence="2" id="KW-0472">Membrane</keyword>
<dbReference type="Pfam" id="PF07760">
    <property type="entry name" value="DUF1616"/>
    <property type="match status" value="1"/>
</dbReference>
<feature type="transmembrane region" description="Helical" evidence="2">
    <location>
        <begin position="83"/>
        <end position="107"/>
    </location>
</feature>
<dbReference type="AlphaFoldDB" id="A0A075IFF2"/>
<protein>
    <submittedName>
        <fullName evidence="4">Putative membrane protein</fullName>
    </submittedName>
</protein>
<organism evidence="4">
    <name type="scientific">uncultured marine group II/III euryarchaeote SAT1000_41_C12</name>
    <dbReference type="NCBI Taxonomy" id="1456583"/>
    <lineage>
        <taxon>Archaea</taxon>
        <taxon>Methanobacteriati</taxon>
        <taxon>Methanobacteriota</taxon>
        <taxon>environmental samples</taxon>
    </lineage>
</organism>
<feature type="transmembrane region" description="Helical" evidence="2">
    <location>
        <begin position="6"/>
        <end position="29"/>
    </location>
</feature>
<name>A0A075IFF2_9EURY</name>
<evidence type="ECO:0000256" key="2">
    <source>
        <dbReference type="SAM" id="Phobius"/>
    </source>
</evidence>
<dbReference type="InterPro" id="IPR011674">
    <property type="entry name" value="DUF1616"/>
</dbReference>
<evidence type="ECO:0000256" key="1">
    <source>
        <dbReference type="SAM" id="MobiDB-lite"/>
    </source>
</evidence>
<feature type="compositionally biased region" description="Basic and acidic residues" evidence="1">
    <location>
        <begin position="223"/>
        <end position="234"/>
    </location>
</feature>
<evidence type="ECO:0000313" key="4">
    <source>
        <dbReference type="EMBL" id="AIF24933.1"/>
    </source>
</evidence>
<feature type="transmembrane region" description="Helical" evidence="2">
    <location>
        <begin position="41"/>
        <end position="63"/>
    </location>
</feature>
<keyword evidence="2" id="KW-0812">Transmembrane</keyword>
<accession>A0A075IFF2</accession>